<keyword evidence="2" id="KW-0325">Glycoprotein</keyword>
<proteinExistence type="predicted"/>
<dbReference type="Proteomes" id="UP000660110">
    <property type="component" value="Unassembled WGS sequence"/>
</dbReference>
<evidence type="ECO:0000313" key="4">
    <source>
        <dbReference type="EMBL" id="GGF22659.1"/>
    </source>
</evidence>
<gene>
    <name evidence="4" type="ORF">GCM10010954_21840</name>
</gene>
<evidence type="ECO:0000256" key="1">
    <source>
        <dbReference type="ARBA" id="ARBA00022679"/>
    </source>
</evidence>
<dbReference type="PANTHER" id="PTHR10605:SF56">
    <property type="entry name" value="BIFUNCTIONAL HEPARAN SULFATE N-DEACETYLASE_N-SULFOTRANSFERASE"/>
    <property type="match status" value="1"/>
</dbReference>
<evidence type="ECO:0000313" key="5">
    <source>
        <dbReference type="Proteomes" id="UP000660110"/>
    </source>
</evidence>
<reference evidence="4" key="1">
    <citation type="journal article" date="2014" name="Int. J. Syst. Evol. Microbiol.">
        <title>Complete genome sequence of Corynebacterium casei LMG S-19264T (=DSM 44701T), isolated from a smear-ripened cheese.</title>
        <authorList>
            <consortium name="US DOE Joint Genome Institute (JGI-PGF)"/>
            <person name="Walter F."/>
            <person name="Albersmeier A."/>
            <person name="Kalinowski J."/>
            <person name="Ruckert C."/>
        </authorList>
    </citation>
    <scope>NUCLEOTIDE SEQUENCE</scope>
    <source>
        <strain evidence="4">CGMCC 1.12153</strain>
    </source>
</reference>
<organism evidence="4 5">
    <name type="scientific">Halobacillus andaensis</name>
    <dbReference type="NCBI Taxonomy" id="1176239"/>
    <lineage>
        <taxon>Bacteria</taxon>
        <taxon>Bacillati</taxon>
        <taxon>Bacillota</taxon>
        <taxon>Bacilli</taxon>
        <taxon>Bacillales</taxon>
        <taxon>Bacillaceae</taxon>
        <taxon>Halobacillus</taxon>
    </lineage>
</organism>
<accession>A0A917B5P9</accession>
<dbReference type="PANTHER" id="PTHR10605">
    <property type="entry name" value="HEPARAN SULFATE SULFOTRANSFERASE"/>
    <property type="match status" value="1"/>
</dbReference>
<dbReference type="InterPro" id="IPR027417">
    <property type="entry name" value="P-loop_NTPase"/>
</dbReference>
<protein>
    <submittedName>
        <fullName evidence="4">Sulfotransferase</fullName>
    </submittedName>
</protein>
<feature type="domain" description="Sulfotransferase" evidence="3">
    <location>
        <begin position="10"/>
        <end position="189"/>
    </location>
</feature>
<evidence type="ECO:0000259" key="3">
    <source>
        <dbReference type="Pfam" id="PF00685"/>
    </source>
</evidence>
<dbReference type="Pfam" id="PF00685">
    <property type="entry name" value="Sulfotransfer_1"/>
    <property type="match status" value="1"/>
</dbReference>
<dbReference type="AlphaFoldDB" id="A0A917B5P9"/>
<dbReference type="RefSeq" id="WP_188377512.1">
    <property type="nucleotide sequence ID" value="NZ_BMEL01000002.1"/>
</dbReference>
<keyword evidence="5" id="KW-1185">Reference proteome</keyword>
<evidence type="ECO:0000256" key="2">
    <source>
        <dbReference type="ARBA" id="ARBA00023180"/>
    </source>
</evidence>
<comment type="caution">
    <text evidence="4">The sequence shown here is derived from an EMBL/GenBank/DDBJ whole genome shotgun (WGS) entry which is preliminary data.</text>
</comment>
<dbReference type="EMBL" id="BMEL01000002">
    <property type="protein sequence ID" value="GGF22659.1"/>
    <property type="molecule type" value="Genomic_DNA"/>
</dbReference>
<reference evidence="4" key="2">
    <citation type="submission" date="2020-09" db="EMBL/GenBank/DDBJ databases">
        <authorList>
            <person name="Sun Q."/>
            <person name="Zhou Y."/>
        </authorList>
    </citation>
    <scope>NUCLEOTIDE SEQUENCE</scope>
    <source>
        <strain evidence="4">CGMCC 1.12153</strain>
    </source>
</reference>
<dbReference type="InterPro" id="IPR000863">
    <property type="entry name" value="Sulfotransferase_dom"/>
</dbReference>
<name>A0A917B5P9_HALAA</name>
<keyword evidence="1" id="KW-0808">Transferase</keyword>
<dbReference type="Gene3D" id="3.40.50.300">
    <property type="entry name" value="P-loop containing nucleotide triphosphate hydrolases"/>
    <property type="match status" value="1"/>
</dbReference>
<dbReference type="SUPFAM" id="SSF52540">
    <property type="entry name" value="P-loop containing nucleoside triphosphate hydrolases"/>
    <property type="match status" value="1"/>
</dbReference>
<dbReference type="InterPro" id="IPR037359">
    <property type="entry name" value="NST/OST"/>
</dbReference>
<sequence>MSGPNFIGVGGMKCATTWISECLRYHPEIFISQIKEIHYFSRHYKNGYNWYIEKNFKGSENYKAVGEFSTSYLDDEFAPERIYNSLGEVKIVISLRNPIERFISHYKHIYRNEDKGENLNISNINIENYQRAIKLYPELLEKGEYYNQLMNYIEIFGESNIHIILKDDIDREPQTVLEDLYNFLEVKSNYVAATTNKEVSIGIVPKYYKLEKIRVTLYKFMKRNAPWVILLIRKIRLGEMYRKLNKKNENIKVDKRVKKELLNHYRDSTMKTSKLLNKNLDHWLKI</sequence>
<dbReference type="GO" id="GO:0008146">
    <property type="term" value="F:sulfotransferase activity"/>
    <property type="evidence" value="ECO:0007669"/>
    <property type="project" value="InterPro"/>
</dbReference>